<dbReference type="GeneID" id="87952196"/>
<evidence type="ECO:0000313" key="2">
    <source>
        <dbReference type="EMBL" id="WRT63162.1"/>
    </source>
</evidence>
<evidence type="ECO:0000313" key="3">
    <source>
        <dbReference type="Proteomes" id="UP001329825"/>
    </source>
</evidence>
<protein>
    <submittedName>
        <fullName evidence="2">Uncharacterized protein</fullName>
    </submittedName>
</protein>
<feature type="region of interest" description="Disordered" evidence="1">
    <location>
        <begin position="107"/>
        <end position="159"/>
    </location>
</feature>
<feature type="region of interest" description="Disordered" evidence="1">
    <location>
        <begin position="462"/>
        <end position="534"/>
    </location>
</feature>
<sequence>MASSSRGLPHSGTTSTLNNWVDVDMSGSLRVVDVRDRHTEDMGPGREMAASTTIPERRYAGKGMLGTRLLNDNDKVSNQDDNIQRHLRKVSGGLKRKSIQLLRMMERKTSSHNNETSTPVIQRRNGYYHDDENIPPVHFDERSSSTDPSGSMHYTSPSKTKTKAFPLAAIHAQQNQCHLNRTPTPTSRHHYNSPDRHLTPIASSSHAQDQENTPEYPSFIGDSDSSGIRTSLKPRYSRVPYNTPEPNLNTSQVQVQRNRMTFQKLINQPLPIPNGEPSRYISSLSTNTFPNTIESIHEEEYDNNPFLISLPFQNRNNLRHSSSIISLVPTSTSIPDSDHSNEISLGINHMEIQDENEDYECEYTPMSDPSSALEALWEYGSSASSTDSSMNVQSDRQEGDGHDDDVYEGGSRLNWNRNSGCDTNLDMDMDISPDEYPFPPGLYDIPLSNLPSSHSLSRFTLDEASRHHRSHHHSETGGTSAIKPFPTSNSNQTSTPLSIPIPISDPTRNPSRDPKINIIPNSISSSNPSNFQLSSPLSDSLSLEDEEEDILARTSIAYRIPLKFETPEARRKRSLSVDSPFVELYKASDPDSIGE</sequence>
<feature type="compositionally biased region" description="Polar residues" evidence="1">
    <location>
        <begin position="111"/>
        <end position="120"/>
    </location>
</feature>
<feature type="compositionally biased region" description="Low complexity" evidence="1">
    <location>
        <begin position="516"/>
        <end position="534"/>
    </location>
</feature>
<dbReference type="RefSeq" id="XP_062787902.1">
    <property type="nucleotide sequence ID" value="XM_062931851.1"/>
</dbReference>
<name>A0ABZ1CSB1_9TREE</name>
<feature type="region of interest" description="Disordered" evidence="1">
    <location>
        <begin position="383"/>
        <end position="413"/>
    </location>
</feature>
<proteinExistence type="predicted"/>
<feature type="compositionally biased region" description="Polar residues" evidence="1">
    <location>
        <begin position="201"/>
        <end position="215"/>
    </location>
</feature>
<feature type="compositionally biased region" description="Polar residues" evidence="1">
    <location>
        <begin position="486"/>
        <end position="497"/>
    </location>
</feature>
<organism evidence="2 3">
    <name type="scientific">Kwoniella shivajii</name>
    <dbReference type="NCBI Taxonomy" id="564305"/>
    <lineage>
        <taxon>Eukaryota</taxon>
        <taxon>Fungi</taxon>
        <taxon>Dikarya</taxon>
        <taxon>Basidiomycota</taxon>
        <taxon>Agaricomycotina</taxon>
        <taxon>Tremellomycetes</taxon>
        <taxon>Tremellales</taxon>
        <taxon>Cryptococcaceae</taxon>
        <taxon>Kwoniella</taxon>
    </lineage>
</organism>
<feature type="region of interest" description="Disordered" evidence="1">
    <location>
        <begin position="180"/>
        <end position="227"/>
    </location>
</feature>
<dbReference type="Proteomes" id="UP001329825">
    <property type="component" value="Chromosome 1"/>
</dbReference>
<feature type="compositionally biased region" description="Basic and acidic residues" evidence="1">
    <location>
        <begin position="127"/>
        <end position="144"/>
    </location>
</feature>
<feature type="compositionally biased region" description="Polar residues" evidence="1">
    <location>
        <begin position="383"/>
        <end position="394"/>
    </location>
</feature>
<gene>
    <name evidence="2" type="ORF">IL334_000065</name>
</gene>
<feature type="compositionally biased region" description="Polar residues" evidence="1">
    <location>
        <begin position="145"/>
        <end position="159"/>
    </location>
</feature>
<evidence type="ECO:0000256" key="1">
    <source>
        <dbReference type="SAM" id="MobiDB-lite"/>
    </source>
</evidence>
<accession>A0ABZ1CSB1</accession>
<reference evidence="2 3" key="1">
    <citation type="submission" date="2024-01" db="EMBL/GenBank/DDBJ databases">
        <title>Comparative genomics of Cryptococcus and Kwoniella reveals pathogenesis evolution and contrasting modes of karyotype evolution via chromosome fusion or intercentromeric recombination.</title>
        <authorList>
            <person name="Coelho M.A."/>
            <person name="David-Palma M."/>
            <person name="Shea T."/>
            <person name="Bowers K."/>
            <person name="McGinley-Smith S."/>
            <person name="Mohammad A.W."/>
            <person name="Gnirke A."/>
            <person name="Yurkov A.M."/>
            <person name="Nowrousian M."/>
            <person name="Sun S."/>
            <person name="Cuomo C.A."/>
            <person name="Heitman J."/>
        </authorList>
    </citation>
    <scope>NUCLEOTIDE SEQUENCE [LARGE SCALE GENOMIC DNA]</scope>
    <source>
        <strain evidence="2">CBS 11374</strain>
    </source>
</reference>
<dbReference type="EMBL" id="CP141881">
    <property type="protein sequence ID" value="WRT63162.1"/>
    <property type="molecule type" value="Genomic_DNA"/>
</dbReference>
<keyword evidence="3" id="KW-1185">Reference proteome</keyword>